<dbReference type="NCBIfam" id="TIGR00714">
    <property type="entry name" value="hscB"/>
    <property type="match status" value="1"/>
</dbReference>
<dbReference type="InterPro" id="IPR036869">
    <property type="entry name" value="J_dom_sf"/>
</dbReference>
<dbReference type="KEGG" id="emo:DM558_06890"/>
<dbReference type="GO" id="GO:0051259">
    <property type="term" value="P:protein complex oligomerization"/>
    <property type="evidence" value="ECO:0007669"/>
    <property type="project" value="InterPro"/>
</dbReference>
<dbReference type="SUPFAM" id="SSF46565">
    <property type="entry name" value="Chaperone J-domain"/>
    <property type="match status" value="1"/>
</dbReference>
<evidence type="ECO:0000313" key="7">
    <source>
        <dbReference type="Proteomes" id="UP000273143"/>
    </source>
</evidence>
<accession>A0A3Q9JLJ1</accession>
<dbReference type="EMBL" id="CP029822">
    <property type="protein sequence ID" value="AZS50518.1"/>
    <property type="molecule type" value="Genomic_DNA"/>
</dbReference>
<protein>
    <recommendedName>
        <fullName evidence="4">Co-chaperone protein HscB homolog</fullName>
    </recommendedName>
</protein>
<organism evidence="6 7">
    <name type="scientific">Entomomonas moraniae</name>
    <dbReference type="NCBI Taxonomy" id="2213226"/>
    <lineage>
        <taxon>Bacteria</taxon>
        <taxon>Pseudomonadati</taxon>
        <taxon>Pseudomonadota</taxon>
        <taxon>Gammaproteobacteria</taxon>
        <taxon>Pseudomonadales</taxon>
        <taxon>Pseudomonadaceae</taxon>
        <taxon>Entomomonas</taxon>
    </lineage>
</organism>
<dbReference type="Proteomes" id="UP000273143">
    <property type="component" value="Chromosome"/>
</dbReference>
<dbReference type="InterPro" id="IPR004640">
    <property type="entry name" value="HscB"/>
</dbReference>
<dbReference type="InterPro" id="IPR009073">
    <property type="entry name" value="HscB_oligo_C"/>
</dbReference>
<reference evidence="7" key="1">
    <citation type="submission" date="2018-06" db="EMBL/GenBank/DDBJ databases">
        <title>Complete genome of Pseudomonas insecticola strain QZS01.</title>
        <authorList>
            <person name="Wang J."/>
            <person name="Su Q."/>
        </authorList>
    </citation>
    <scope>NUCLEOTIDE SEQUENCE [LARGE SCALE GENOMIC DNA]</scope>
    <source>
        <strain evidence="7">QZS01</strain>
    </source>
</reference>
<dbReference type="PROSITE" id="PS50076">
    <property type="entry name" value="DNAJ_2"/>
    <property type="match status" value="1"/>
</dbReference>
<dbReference type="NCBIfam" id="NF001420">
    <property type="entry name" value="PRK00294.1"/>
    <property type="match status" value="1"/>
</dbReference>
<dbReference type="HAMAP" id="MF_00682">
    <property type="entry name" value="HscB"/>
    <property type="match status" value="1"/>
</dbReference>
<dbReference type="AlphaFoldDB" id="A0A3Q9JLJ1"/>
<dbReference type="CDD" id="cd06257">
    <property type="entry name" value="DnaJ"/>
    <property type="match status" value="1"/>
</dbReference>
<dbReference type="PANTHER" id="PTHR14021">
    <property type="entry name" value="IRON-SULFUR CLUSTER CO-CHAPERONE PROTEIN HSCB"/>
    <property type="match status" value="1"/>
</dbReference>
<dbReference type="GO" id="GO:0044571">
    <property type="term" value="P:[2Fe-2S] cluster assembly"/>
    <property type="evidence" value="ECO:0007669"/>
    <property type="project" value="InterPro"/>
</dbReference>
<dbReference type="GO" id="GO:0001671">
    <property type="term" value="F:ATPase activator activity"/>
    <property type="evidence" value="ECO:0007669"/>
    <property type="project" value="InterPro"/>
</dbReference>
<proteinExistence type="inferred from homology"/>
<dbReference type="Gene3D" id="1.20.1280.20">
    <property type="entry name" value="HscB, C-terminal domain"/>
    <property type="match status" value="1"/>
</dbReference>
<dbReference type="SMART" id="SM00271">
    <property type="entry name" value="DnaJ"/>
    <property type="match status" value="1"/>
</dbReference>
<evidence type="ECO:0000256" key="3">
    <source>
        <dbReference type="ARBA" id="ARBA00025596"/>
    </source>
</evidence>
<dbReference type="Gene3D" id="1.10.287.110">
    <property type="entry name" value="DnaJ domain"/>
    <property type="match status" value="1"/>
</dbReference>
<dbReference type="SUPFAM" id="SSF47144">
    <property type="entry name" value="HSC20 (HSCB), C-terminal oligomerisation domain"/>
    <property type="match status" value="1"/>
</dbReference>
<evidence type="ECO:0000256" key="4">
    <source>
        <dbReference type="HAMAP-Rule" id="MF_00682"/>
    </source>
</evidence>
<evidence type="ECO:0000259" key="5">
    <source>
        <dbReference type="PROSITE" id="PS50076"/>
    </source>
</evidence>
<dbReference type="RefSeq" id="WP_127162934.1">
    <property type="nucleotide sequence ID" value="NZ_CP029822.1"/>
</dbReference>
<dbReference type="InterPro" id="IPR001623">
    <property type="entry name" value="DnaJ_domain"/>
</dbReference>
<feature type="domain" description="J" evidence="5">
    <location>
        <begin position="32"/>
        <end position="104"/>
    </location>
</feature>
<dbReference type="GO" id="GO:0006457">
    <property type="term" value="P:protein folding"/>
    <property type="evidence" value="ECO:0007669"/>
    <property type="project" value="UniProtKB-UniRule"/>
</dbReference>
<comment type="similarity">
    <text evidence="1 4">Belongs to the HscB family.</text>
</comment>
<dbReference type="Pfam" id="PF00226">
    <property type="entry name" value="DnaJ"/>
    <property type="match status" value="1"/>
</dbReference>
<dbReference type="GO" id="GO:1990230">
    <property type="term" value="C:iron-sulfur cluster transfer complex"/>
    <property type="evidence" value="ECO:0007669"/>
    <property type="project" value="TreeGrafter"/>
</dbReference>
<keyword evidence="2 4" id="KW-0143">Chaperone</keyword>
<name>A0A3Q9JLJ1_9GAMM</name>
<evidence type="ECO:0000313" key="6">
    <source>
        <dbReference type="EMBL" id="AZS50518.1"/>
    </source>
</evidence>
<evidence type="ECO:0000256" key="1">
    <source>
        <dbReference type="ARBA" id="ARBA00010476"/>
    </source>
</evidence>
<keyword evidence="7" id="KW-1185">Reference proteome</keyword>
<dbReference type="InterPro" id="IPR036386">
    <property type="entry name" value="HscB_C_sf"/>
</dbReference>
<dbReference type="PANTHER" id="PTHR14021:SF15">
    <property type="entry name" value="IRON-SULFUR CLUSTER CO-CHAPERONE PROTEIN HSCB"/>
    <property type="match status" value="1"/>
</dbReference>
<evidence type="ECO:0000256" key="2">
    <source>
        <dbReference type="ARBA" id="ARBA00023186"/>
    </source>
</evidence>
<sequence length="203" mass="23551">MKDLNSTTLTCAVNAGAEKASISEECRGDKPCYFALLDLKPHFDIDLKALAERYRSKVTAVHPDRFISASEREKRLALEQSANLNEAYQILKTPSQRARYLLSLRGGNIPLETTVQDPEFLMQQMQWHEELDELNEQANIEQLDSFKKRIKKVQTSLEADFNEHWQNSESYLHAEQLVRRMQFMDKLALSVKQLEEHLDNQPE</sequence>
<dbReference type="GO" id="GO:0051087">
    <property type="term" value="F:protein-folding chaperone binding"/>
    <property type="evidence" value="ECO:0007669"/>
    <property type="project" value="InterPro"/>
</dbReference>
<gene>
    <name evidence="4 6" type="primary">hscB</name>
    <name evidence="6" type="ORF">DM558_06890</name>
</gene>
<comment type="function">
    <text evidence="3 4">Co-chaperone involved in the maturation of iron-sulfur cluster-containing proteins. Seems to help targeting proteins to be folded toward HscA.</text>
</comment>
<dbReference type="Pfam" id="PF07743">
    <property type="entry name" value="HSCB_C"/>
    <property type="match status" value="1"/>
</dbReference>
<comment type="subunit">
    <text evidence="4">Interacts with HscA and stimulates its ATPase activity.</text>
</comment>